<proteinExistence type="predicted"/>
<sequence>MIGRSCGENMVFQIFSKHNGSCVDKCICAHNFVQSNSGCTQCDWEEDDADDNGDKKYSTRRKLENVCSIGTHYILLTSRQEDEIKMLGPRNFRQEVRYKWPNLWHQYGLQNHQSCEKYILYPKMRMQTQFRGNKWGMHHFIQLAMRQKSKECAKNGKIIRKEMEMRCIRAAKCKLNEIFHELECVQLGHSCGPNMQLDIIDTRPSHKSKSWKCVLQCQCVYGYIEANGRCIAISKNIHERINCMRGRCILNEVVQDVTCSLKGRFCGRNMKFILIKQTAHRYYYNCIVQCRCAEGYKEENGQCIGQHKKTRQHGRTKNICLEKSCEVGMTIHDEGCHLTGENCGKNMIFLVISSGIRRRTYSIYCTQRCSCINSDSSERNSGCEEDGTTGDLSSTTLLYTITNGTTGKHNLKKYIRKEYNIGEEISDLGCRLRNRRCGINKKFITVAEFSAEHDPNIKGCIERCICAFTRPDGCMRNF</sequence>
<dbReference type="WBParaSite" id="DME_0000494301-mRNA-1">
    <property type="protein sequence ID" value="DME_0000494301-mRNA-1"/>
    <property type="gene ID" value="DME_0000494301"/>
</dbReference>
<reference evidence="2 4" key="2">
    <citation type="submission" date="2018-11" db="EMBL/GenBank/DDBJ databases">
        <authorList>
            <consortium name="Pathogen Informatics"/>
        </authorList>
    </citation>
    <scope>NUCLEOTIDE SEQUENCE [LARGE SCALE GENOMIC DNA]</scope>
</reference>
<dbReference type="Pfam" id="PF22897">
    <property type="entry name" value="TIL_2"/>
    <property type="match status" value="3"/>
</dbReference>
<evidence type="ECO:0000313" key="4">
    <source>
        <dbReference type="Proteomes" id="UP000274756"/>
    </source>
</evidence>
<evidence type="ECO:0000259" key="1">
    <source>
        <dbReference type="Pfam" id="PF22897"/>
    </source>
</evidence>
<dbReference type="EMBL" id="UYYG01001172">
    <property type="protein sequence ID" value="VDN58769.1"/>
    <property type="molecule type" value="Genomic_DNA"/>
</dbReference>
<dbReference type="AlphaFoldDB" id="A0A158Q4I7"/>
<feature type="domain" description="TIL-like" evidence="1">
    <location>
        <begin position="263"/>
        <end position="304"/>
    </location>
</feature>
<evidence type="ECO:0000313" key="2">
    <source>
        <dbReference type="EMBL" id="VDN58769.1"/>
    </source>
</evidence>
<dbReference type="InterPro" id="IPR054450">
    <property type="entry name" value="TIL-like_dom"/>
</dbReference>
<evidence type="ECO:0000313" key="3">
    <source>
        <dbReference type="Proteomes" id="UP000038040"/>
    </source>
</evidence>
<protein>
    <submittedName>
        <fullName evidence="5">C2H2-type domain-containing protein</fullName>
    </submittedName>
</protein>
<organism evidence="3 5">
    <name type="scientific">Dracunculus medinensis</name>
    <name type="common">Guinea worm</name>
    <dbReference type="NCBI Taxonomy" id="318479"/>
    <lineage>
        <taxon>Eukaryota</taxon>
        <taxon>Metazoa</taxon>
        <taxon>Ecdysozoa</taxon>
        <taxon>Nematoda</taxon>
        <taxon>Chromadorea</taxon>
        <taxon>Rhabditida</taxon>
        <taxon>Spirurina</taxon>
        <taxon>Dracunculoidea</taxon>
        <taxon>Dracunculidae</taxon>
        <taxon>Dracunculus</taxon>
    </lineage>
</organism>
<name>A0A158Q4I7_DRAME</name>
<evidence type="ECO:0000313" key="5">
    <source>
        <dbReference type="WBParaSite" id="DME_0000494301-mRNA-1"/>
    </source>
</evidence>
<keyword evidence="4" id="KW-1185">Reference proteome</keyword>
<dbReference type="OrthoDB" id="409374at2759"/>
<reference evidence="5" key="1">
    <citation type="submission" date="2016-04" db="UniProtKB">
        <authorList>
            <consortium name="WormBaseParasite"/>
        </authorList>
    </citation>
    <scope>IDENTIFICATION</scope>
</reference>
<dbReference type="Proteomes" id="UP000274756">
    <property type="component" value="Unassembled WGS sequence"/>
</dbReference>
<feature type="domain" description="TIL-like" evidence="1">
    <location>
        <begin position="186"/>
        <end position="231"/>
    </location>
</feature>
<feature type="domain" description="TIL-like" evidence="1">
    <location>
        <begin position="2"/>
        <end position="39"/>
    </location>
</feature>
<accession>A0A158Q4I7</accession>
<dbReference type="Proteomes" id="UP000038040">
    <property type="component" value="Unplaced"/>
</dbReference>
<gene>
    <name evidence="2" type="ORF">DME_LOCUS8742</name>
</gene>